<dbReference type="GO" id="GO:0005737">
    <property type="term" value="C:cytoplasm"/>
    <property type="evidence" value="ECO:0007669"/>
    <property type="project" value="TreeGrafter"/>
</dbReference>
<dbReference type="GO" id="GO:0016791">
    <property type="term" value="F:phosphatase activity"/>
    <property type="evidence" value="ECO:0007669"/>
    <property type="project" value="TreeGrafter"/>
</dbReference>
<dbReference type="InterPro" id="IPR001345">
    <property type="entry name" value="PG/BPGM_mutase_AS"/>
</dbReference>
<protein>
    <submittedName>
        <fullName evidence="3">Putative phosphoglycerate mutase GpmB1</fullName>
    </submittedName>
</protein>
<organism evidence="3 4">
    <name type="scientific">Pseudolactococcus piscium MKFS47</name>
    <dbReference type="NCBI Taxonomy" id="297352"/>
    <lineage>
        <taxon>Bacteria</taxon>
        <taxon>Bacillati</taxon>
        <taxon>Bacillota</taxon>
        <taxon>Bacilli</taxon>
        <taxon>Lactobacillales</taxon>
        <taxon>Streptococcaceae</taxon>
        <taxon>Pseudolactococcus</taxon>
    </lineage>
</organism>
<feature type="active site" description="Tele-phosphohistidine intermediate" evidence="1">
    <location>
        <position position="9"/>
    </location>
</feature>
<name>A0A0D6DWM8_9LACT</name>
<gene>
    <name evidence="3" type="primary">gpmB1</name>
    <name evidence="3" type="ORF">LACPI_0964</name>
</gene>
<dbReference type="SMART" id="SM00855">
    <property type="entry name" value="PGAM"/>
    <property type="match status" value="1"/>
</dbReference>
<dbReference type="InterPro" id="IPR050275">
    <property type="entry name" value="PGM_Phosphatase"/>
</dbReference>
<evidence type="ECO:0000313" key="4">
    <source>
        <dbReference type="Proteomes" id="UP000033166"/>
    </source>
</evidence>
<reference evidence="4" key="1">
    <citation type="submission" date="2015-01" db="EMBL/GenBank/DDBJ databases">
        <authorList>
            <person name="Andreevskaya M."/>
        </authorList>
    </citation>
    <scope>NUCLEOTIDE SEQUENCE [LARGE SCALE GENOMIC DNA]</scope>
    <source>
        <strain evidence="4">MKFS47</strain>
    </source>
</reference>
<dbReference type="PANTHER" id="PTHR48100">
    <property type="entry name" value="BROAD-SPECIFICITY PHOSPHATASE YOR283W-RELATED"/>
    <property type="match status" value="1"/>
</dbReference>
<dbReference type="EMBL" id="LN774769">
    <property type="protein sequence ID" value="CEN28164.1"/>
    <property type="molecule type" value="Genomic_DNA"/>
</dbReference>
<dbReference type="Proteomes" id="UP000033166">
    <property type="component" value="Chromosome I"/>
</dbReference>
<proteinExistence type="predicted"/>
<dbReference type="HOGENOM" id="CLU_033323_9_0_9"/>
<dbReference type="KEGG" id="lpk:LACPI_0964"/>
<dbReference type="InterPro" id="IPR013078">
    <property type="entry name" value="His_Pase_superF_clade-1"/>
</dbReference>
<dbReference type="SUPFAM" id="SSF53254">
    <property type="entry name" value="Phosphoglycerate mutase-like"/>
    <property type="match status" value="1"/>
</dbReference>
<dbReference type="PROSITE" id="PS00175">
    <property type="entry name" value="PG_MUTASE"/>
    <property type="match status" value="1"/>
</dbReference>
<feature type="binding site" evidence="2">
    <location>
        <position position="60"/>
    </location>
    <ligand>
        <name>substrate</name>
    </ligand>
</feature>
<evidence type="ECO:0000256" key="2">
    <source>
        <dbReference type="PIRSR" id="PIRSR613078-2"/>
    </source>
</evidence>
<dbReference type="PANTHER" id="PTHR48100:SF5">
    <property type="entry name" value="HISTIDINE PHOSPHATASE FAMILY PROTEIN"/>
    <property type="match status" value="1"/>
</dbReference>
<evidence type="ECO:0000313" key="3">
    <source>
        <dbReference type="EMBL" id="CEN28164.1"/>
    </source>
</evidence>
<dbReference type="AlphaFoldDB" id="A0A0D6DWM8"/>
<accession>A0A0D6DWM8</accession>
<sequence>MQHLYLMRHGQTRLNAAGLNQGAWDAPLTPLGISQARLAGQWFNEQGISFDAAVSSTKERASDTLEIVAGLKDGDYARDRRLSEWDFGLFEGQNATLNPPPLQPDEGTISFGKAYVGYGGESDTAVSDRMDKAMTDIVSSSAQTSLVVSHGGSIYLWLQRHFEQEAVRRLLPFGNCAIFELTYEDGSFELVQMIDPTTKSK</sequence>
<dbReference type="Pfam" id="PF00300">
    <property type="entry name" value="His_Phos_1"/>
    <property type="match status" value="1"/>
</dbReference>
<dbReference type="STRING" id="1364.LP2241_20527"/>
<dbReference type="CDD" id="cd07067">
    <property type="entry name" value="HP_PGM_like"/>
    <property type="match status" value="1"/>
</dbReference>
<dbReference type="InterPro" id="IPR029033">
    <property type="entry name" value="His_PPase_superfam"/>
</dbReference>
<feature type="binding site" evidence="2">
    <location>
        <begin position="8"/>
        <end position="15"/>
    </location>
    <ligand>
        <name>substrate</name>
    </ligand>
</feature>
<evidence type="ECO:0000256" key="1">
    <source>
        <dbReference type="PIRSR" id="PIRSR613078-1"/>
    </source>
</evidence>
<dbReference type="Gene3D" id="3.40.50.1240">
    <property type="entry name" value="Phosphoglycerate mutase-like"/>
    <property type="match status" value="1"/>
</dbReference>
<feature type="active site" description="Proton donor/acceptor" evidence="1">
    <location>
        <position position="84"/>
    </location>
</feature>